<protein>
    <submittedName>
        <fullName evidence="1">Peptidase inhibitor I78 family protein</fullName>
    </submittedName>
</protein>
<gene>
    <name evidence="1" type="ORF">CLV80_1132</name>
</gene>
<dbReference type="PANTHER" id="PTHR39600:SF1">
    <property type="entry name" value="PEPTIDASE INHIBITOR I78 FAMILY PROTEIN"/>
    <property type="match status" value="1"/>
</dbReference>
<reference evidence="1 2" key="1">
    <citation type="submission" date="2018-03" db="EMBL/GenBank/DDBJ databases">
        <title>Genomic Encyclopedia of Archaeal and Bacterial Type Strains, Phase II (KMG-II): from individual species to whole genera.</title>
        <authorList>
            <person name="Goeker M."/>
        </authorList>
    </citation>
    <scope>NUCLEOTIDE SEQUENCE [LARGE SCALE GENOMIC DNA]</scope>
    <source>
        <strain evidence="1 2">DSM 101533</strain>
    </source>
</reference>
<organism evidence="1 2">
    <name type="scientific">Yoonia maritima</name>
    <dbReference type="NCBI Taxonomy" id="1435347"/>
    <lineage>
        <taxon>Bacteria</taxon>
        <taxon>Pseudomonadati</taxon>
        <taxon>Pseudomonadota</taxon>
        <taxon>Alphaproteobacteria</taxon>
        <taxon>Rhodobacterales</taxon>
        <taxon>Paracoccaceae</taxon>
        <taxon>Yoonia</taxon>
    </lineage>
</organism>
<name>A0A2T0VUQ5_9RHOB</name>
<dbReference type="PANTHER" id="PTHR39600">
    <property type="entry name" value="PEPTIDASE INHIBITOR I78 FAMILY PROTEIN"/>
    <property type="match status" value="1"/>
</dbReference>
<dbReference type="EMBL" id="PVTP01000013">
    <property type="protein sequence ID" value="PRY75192.1"/>
    <property type="molecule type" value="Genomic_DNA"/>
</dbReference>
<comment type="caution">
    <text evidence="1">The sequence shown here is derived from an EMBL/GenBank/DDBJ whole genome shotgun (WGS) entry which is preliminary data.</text>
</comment>
<evidence type="ECO:0000313" key="1">
    <source>
        <dbReference type="EMBL" id="PRY75192.1"/>
    </source>
</evidence>
<keyword evidence="2" id="KW-1185">Reference proteome</keyword>
<dbReference type="AlphaFoldDB" id="A0A2T0VUQ5"/>
<dbReference type="Gene3D" id="3.30.10.10">
    <property type="entry name" value="Trypsin Inhibitor V, subunit A"/>
    <property type="match status" value="1"/>
</dbReference>
<dbReference type="InterPro" id="IPR021719">
    <property type="entry name" value="Prot_inh_I78"/>
</dbReference>
<sequence length="87" mass="9541">MKYIIPFLVLSACATTTPSLPTAQEDTCNANSHAALVGQQATALEKVLILGMVRTIRPDDIVTMDYRQERINFRIDANEIITSVTCG</sequence>
<dbReference type="RefSeq" id="WP_106358884.1">
    <property type="nucleotide sequence ID" value="NZ_PVTP01000013.1"/>
</dbReference>
<dbReference type="OrthoDB" id="8724542at2"/>
<evidence type="ECO:0000313" key="2">
    <source>
        <dbReference type="Proteomes" id="UP000238007"/>
    </source>
</evidence>
<accession>A0A2T0VUQ5</accession>
<dbReference type="Pfam" id="PF11720">
    <property type="entry name" value="Inhibitor_I78"/>
    <property type="match status" value="1"/>
</dbReference>
<dbReference type="Proteomes" id="UP000238007">
    <property type="component" value="Unassembled WGS sequence"/>
</dbReference>
<proteinExistence type="predicted"/>